<evidence type="ECO:0000313" key="3">
    <source>
        <dbReference type="EMBL" id="THJ34027.1"/>
    </source>
</evidence>
<dbReference type="Gene3D" id="1.20.5.320">
    <property type="entry name" value="6-Phosphogluconate Dehydrogenase, domain 3"/>
    <property type="match status" value="1"/>
</dbReference>
<evidence type="ECO:0000256" key="1">
    <source>
        <dbReference type="SAM" id="MobiDB-lite"/>
    </source>
</evidence>
<dbReference type="PANTHER" id="PTHR24023:SF1082">
    <property type="entry name" value="COLLAGEN TRIPLE HELIX REPEAT"/>
    <property type="match status" value="1"/>
</dbReference>
<dbReference type="PROSITE" id="PS51257">
    <property type="entry name" value="PROKAR_LIPOPROTEIN"/>
    <property type="match status" value="1"/>
</dbReference>
<dbReference type="Proteomes" id="UP000306236">
    <property type="component" value="Unassembled WGS sequence"/>
</dbReference>
<dbReference type="PANTHER" id="PTHR24023">
    <property type="entry name" value="COLLAGEN ALPHA"/>
    <property type="match status" value="1"/>
</dbReference>
<keyword evidence="2" id="KW-0732">Signal</keyword>
<name>A0A4S5BN10_9BURK</name>
<evidence type="ECO:0000313" key="4">
    <source>
        <dbReference type="Proteomes" id="UP000306236"/>
    </source>
</evidence>
<dbReference type="InterPro" id="IPR008160">
    <property type="entry name" value="Collagen"/>
</dbReference>
<dbReference type="Pfam" id="PF01391">
    <property type="entry name" value="Collagen"/>
    <property type="match status" value="1"/>
</dbReference>
<proteinExistence type="predicted"/>
<dbReference type="GO" id="GO:0031012">
    <property type="term" value="C:extracellular matrix"/>
    <property type="evidence" value="ECO:0007669"/>
    <property type="project" value="TreeGrafter"/>
</dbReference>
<keyword evidence="4" id="KW-1185">Reference proteome</keyword>
<dbReference type="InterPro" id="IPR050149">
    <property type="entry name" value="Collagen_superfamily"/>
</dbReference>
<feature type="signal peptide" evidence="2">
    <location>
        <begin position="1"/>
        <end position="22"/>
    </location>
</feature>
<organism evidence="3 4">
    <name type="scientific">Lampropedia aestuarii</name>
    <dbReference type="NCBI Taxonomy" id="2562762"/>
    <lineage>
        <taxon>Bacteria</taxon>
        <taxon>Pseudomonadati</taxon>
        <taxon>Pseudomonadota</taxon>
        <taxon>Betaproteobacteria</taxon>
        <taxon>Burkholderiales</taxon>
        <taxon>Comamonadaceae</taxon>
        <taxon>Lampropedia</taxon>
    </lineage>
</organism>
<reference evidence="3 4" key="1">
    <citation type="submission" date="2019-04" db="EMBL/GenBank/DDBJ databases">
        <title>Lampropedia sp YIM MLB12 draf genome.</title>
        <authorList>
            <person name="Wang Y.-X."/>
        </authorList>
    </citation>
    <scope>NUCLEOTIDE SEQUENCE [LARGE SCALE GENOMIC DNA]</scope>
    <source>
        <strain evidence="3 4">YIM MLB12</strain>
    </source>
</reference>
<comment type="caution">
    <text evidence="3">The sequence shown here is derived from an EMBL/GenBank/DDBJ whole genome shotgun (WGS) entry which is preliminary data.</text>
</comment>
<keyword evidence="3" id="KW-0176">Collagen</keyword>
<evidence type="ECO:0000256" key="2">
    <source>
        <dbReference type="SAM" id="SignalP"/>
    </source>
</evidence>
<feature type="compositionally biased region" description="Low complexity" evidence="1">
    <location>
        <begin position="121"/>
        <end position="140"/>
    </location>
</feature>
<feature type="region of interest" description="Disordered" evidence="1">
    <location>
        <begin position="87"/>
        <end position="143"/>
    </location>
</feature>
<accession>A0A4S5BN10</accession>
<protein>
    <submittedName>
        <fullName evidence="3">Collagen-like protein</fullName>
    </submittedName>
</protein>
<dbReference type="OrthoDB" id="8898908at2"/>
<dbReference type="GO" id="GO:0030198">
    <property type="term" value="P:extracellular matrix organization"/>
    <property type="evidence" value="ECO:0007669"/>
    <property type="project" value="TreeGrafter"/>
</dbReference>
<gene>
    <name evidence="3" type="ORF">E8K88_08015</name>
</gene>
<dbReference type="RefSeq" id="WP_136406136.1">
    <property type="nucleotide sequence ID" value="NZ_SSWX01000008.1"/>
</dbReference>
<dbReference type="AlphaFoldDB" id="A0A4S5BN10"/>
<sequence>MKTSVLWVVTTLAAACSMSAIAADMTLTPPPNGGISLKSANGETAIRITPESQVQMPHLPSAGQADSIVCQDTAGILQKCSIDSLAVPGETGPAGPQGDKGEPGERGAQGEQGLQGERGIQGEQGLQGPQGETGPQGIPGASVQGVSAMRHGCFNATGQRTTGSGFDVTANTNEKQYAIRFAVAMPSGDYSGVVDARSNNGRSLAALVSNPTEQGFEVTIGWLAQAEGEAIQSVCFITAL</sequence>
<feature type="chain" id="PRO_5020301750" evidence="2">
    <location>
        <begin position="23"/>
        <end position="240"/>
    </location>
</feature>
<dbReference type="GO" id="GO:0030020">
    <property type="term" value="F:extracellular matrix structural constituent conferring tensile strength"/>
    <property type="evidence" value="ECO:0007669"/>
    <property type="project" value="TreeGrafter"/>
</dbReference>
<dbReference type="EMBL" id="SSWX01000008">
    <property type="protein sequence ID" value="THJ34027.1"/>
    <property type="molecule type" value="Genomic_DNA"/>
</dbReference>
<dbReference type="GO" id="GO:0005615">
    <property type="term" value="C:extracellular space"/>
    <property type="evidence" value="ECO:0007669"/>
    <property type="project" value="TreeGrafter"/>
</dbReference>